<dbReference type="GO" id="GO:0007155">
    <property type="term" value="P:cell adhesion"/>
    <property type="evidence" value="ECO:0007669"/>
    <property type="project" value="UniProtKB-KW"/>
</dbReference>
<dbReference type="InterPro" id="IPR002861">
    <property type="entry name" value="Reeler_dom"/>
</dbReference>
<keyword evidence="5" id="KW-0130">Cell adhesion</keyword>
<dbReference type="Pfam" id="PF06468">
    <property type="entry name" value="Spond_N"/>
    <property type="match status" value="1"/>
</dbReference>
<keyword evidence="4" id="KW-0677">Repeat</keyword>
<dbReference type="PROSITE" id="PS51019">
    <property type="entry name" value="REELIN"/>
    <property type="match status" value="1"/>
</dbReference>
<dbReference type="InterPro" id="IPR036383">
    <property type="entry name" value="TSP1_rpt_sf"/>
</dbReference>
<keyword evidence="10" id="KW-1185">Reference proteome</keyword>
<feature type="domain" description="Reelin" evidence="7">
    <location>
        <begin position="1"/>
        <end position="56"/>
    </location>
</feature>
<dbReference type="Proteomes" id="UP000007875">
    <property type="component" value="Unassembled WGS sequence"/>
</dbReference>
<dbReference type="PANTHER" id="PTHR11311:SF16">
    <property type="entry name" value="SPONDIN-1"/>
    <property type="match status" value="1"/>
</dbReference>
<dbReference type="Gene3D" id="2.60.40.4060">
    <property type="entry name" value="Reeler domain"/>
    <property type="match status" value="1"/>
</dbReference>
<dbReference type="Ensembl" id="ENSCSAVT00000011239.1">
    <property type="protein sequence ID" value="ENSCSAVP00000011108.1"/>
    <property type="gene ID" value="ENSCSAVG00000006494.1"/>
</dbReference>
<dbReference type="Gene3D" id="2.20.100.10">
    <property type="entry name" value="Thrombospondin type-1 (TSP1) repeat"/>
    <property type="match status" value="4"/>
</dbReference>
<evidence type="ECO:0000313" key="10">
    <source>
        <dbReference type="Proteomes" id="UP000007875"/>
    </source>
</evidence>
<dbReference type="AlphaFoldDB" id="H2Z0J6"/>
<name>H2Z0J6_CIOSA</name>
<evidence type="ECO:0000256" key="5">
    <source>
        <dbReference type="ARBA" id="ARBA00022889"/>
    </source>
</evidence>
<evidence type="ECO:0000256" key="2">
    <source>
        <dbReference type="ARBA" id="ARBA00019594"/>
    </source>
</evidence>
<dbReference type="PROSITE" id="PS50092">
    <property type="entry name" value="TSP1"/>
    <property type="match status" value="3"/>
</dbReference>
<dbReference type="SMART" id="SM00209">
    <property type="entry name" value="TSP1"/>
    <property type="match status" value="3"/>
</dbReference>
<evidence type="ECO:0000259" key="8">
    <source>
        <dbReference type="PROSITE" id="PS51020"/>
    </source>
</evidence>
<dbReference type="NCBIfam" id="NF038123">
    <property type="entry name" value="NF038123_dom"/>
    <property type="match status" value="1"/>
</dbReference>
<dbReference type="InterPro" id="IPR000884">
    <property type="entry name" value="TSP1_rpt"/>
</dbReference>
<dbReference type="PROSITE" id="PS51020">
    <property type="entry name" value="SPONDIN"/>
    <property type="match status" value="1"/>
</dbReference>
<evidence type="ECO:0000256" key="6">
    <source>
        <dbReference type="ARBA" id="ARBA00030964"/>
    </source>
</evidence>
<proteinExistence type="predicted"/>
<dbReference type="FunFam" id="2.60.40.2130:FF:000002">
    <property type="entry name" value="Putative Spondin-1"/>
    <property type="match status" value="1"/>
</dbReference>
<reference evidence="10" key="1">
    <citation type="submission" date="2003-08" db="EMBL/GenBank/DDBJ databases">
        <authorList>
            <person name="Birren B."/>
            <person name="Nusbaum C."/>
            <person name="Abebe A."/>
            <person name="Abouelleil A."/>
            <person name="Adekoya E."/>
            <person name="Ait-zahra M."/>
            <person name="Allen N."/>
            <person name="Allen T."/>
            <person name="An P."/>
            <person name="Anderson M."/>
            <person name="Anderson S."/>
            <person name="Arachchi H."/>
            <person name="Armbruster J."/>
            <person name="Bachantsang P."/>
            <person name="Baldwin J."/>
            <person name="Barry A."/>
            <person name="Bayul T."/>
            <person name="Blitshsteyn B."/>
            <person name="Bloom T."/>
            <person name="Blye J."/>
            <person name="Boguslavskiy L."/>
            <person name="Borowsky M."/>
            <person name="Boukhgalter B."/>
            <person name="Brunache A."/>
            <person name="Butler J."/>
            <person name="Calixte N."/>
            <person name="Calvo S."/>
            <person name="Camarata J."/>
            <person name="Campo K."/>
            <person name="Chang J."/>
            <person name="Cheshatsang Y."/>
            <person name="Citroen M."/>
            <person name="Collymore A."/>
            <person name="Considine T."/>
            <person name="Cook A."/>
            <person name="Cooke P."/>
            <person name="Corum B."/>
            <person name="Cuomo C."/>
            <person name="David R."/>
            <person name="Dawoe T."/>
            <person name="Degray S."/>
            <person name="Dodge S."/>
            <person name="Dooley K."/>
            <person name="Dorje P."/>
            <person name="Dorjee K."/>
            <person name="Dorris L."/>
            <person name="Duffey N."/>
            <person name="Dupes A."/>
            <person name="Elkins T."/>
            <person name="Engels R."/>
            <person name="Erickson J."/>
            <person name="Farina A."/>
            <person name="Faro S."/>
            <person name="Ferreira P."/>
            <person name="Fischer H."/>
            <person name="Fitzgerald M."/>
            <person name="Foley K."/>
            <person name="Gage D."/>
            <person name="Galagan J."/>
            <person name="Gearin G."/>
            <person name="Gnerre S."/>
            <person name="Gnirke A."/>
            <person name="Goyette A."/>
            <person name="Graham J."/>
            <person name="Grandbois E."/>
            <person name="Gyaltsen K."/>
            <person name="Hafez N."/>
            <person name="Hagopian D."/>
            <person name="Hagos B."/>
            <person name="Hall J."/>
            <person name="Hatcher B."/>
            <person name="Heller A."/>
            <person name="Higgins H."/>
            <person name="Honan T."/>
            <person name="Horn A."/>
            <person name="Houde N."/>
            <person name="Hughes L."/>
            <person name="Hulme W."/>
            <person name="Husby E."/>
            <person name="Iliev I."/>
            <person name="Jaffe D."/>
            <person name="Jones C."/>
            <person name="Kamal M."/>
            <person name="Kamat A."/>
            <person name="Kamvysselis M."/>
            <person name="Karlsson E."/>
            <person name="Kells C."/>
            <person name="Kieu A."/>
            <person name="Kisner P."/>
            <person name="Kodira C."/>
            <person name="Kulbokas E."/>
            <person name="Labutti K."/>
            <person name="Lama D."/>
            <person name="Landers T."/>
            <person name="Leger J."/>
            <person name="Levine S."/>
            <person name="Lewis D."/>
            <person name="Lewis T."/>
            <person name="Lindblad-toh K."/>
            <person name="Liu X."/>
            <person name="Lokyitsang T."/>
            <person name="Lokyitsang Y."/>
            <person name="Lucien O."/>
            <person name="Lui A."/>
            <person name="Ma L.J."/>
            <person name="Mabbitt R."/>
            <person name="Macdonald J."/>
            <person name="Maclean C."/>
            <person name="Major J."/>
            <person name="Manning J."/>
            <person name="Marabella R."/>
            <person name="Maru K."/>
            <person name="Matthews C."/>
            <person name="Mauceli E."/>
            <person name="Mccarthy M."/>
            <person name="Mcdonough S."/>
            <person name="Mcghee T."/>
            <person name="Meldrim J."/>
            <person name="Meneus L."/>
            <person name="Mesirov J."/>
            <person name="Mihalev A."/>
            <person name="Mihova T."/>
            <person name="Mikkelsen T."/>
            <person name="Mlenga V."/>
            <person name="Moru K."/>
            <person name="Mozes J."/>
            <person name="Mulrain L."/>
            <person name="Munson G."/>
            <person name="Naylor J."/>
            <person name="Newes C."/>
            <person name="Nguyen C."/>
            <person name="Nguyen N."/>
            <person name="Nguyen T."/>
            <person name="Nicol R."/>
            <person name="Nielsen C."/>
            <person name="Nizzari M."/>
            <person name="Norbu C."/>
            <person name="Norbu N."/>
            <person name="O'donnell P."/>
            <person name="Okoawo O."/>
            <person name="O'leary S."/>
            <person name="Omotosho B."/>
            <person name="O'neill K."/>
            <person name="Osman S."/>
            <person name="Parker S."/>
            <person name="Perrin D."/>
            <person name="Phunkhang P."/>
            <person name="Piqani B."/>
            <person name="Purcell S."/>
            <person name="Rachupka T."/>
            <person name="Ramasamy U."/>
            <person name="Rameau R."/>
            <person name="Ray V."/>
            <person name="Raymond C."/>
            <person name="Retta R."/>
            <person name="Richardson S."/>
            <person name="Rise C."/>
            <person name="Rodriguez J."/>
            <person name="Rogers J."/>
            <person name="Rogov P."/>
            <person name="Rutman M."/>
            <person name="Schupbach R."/>
            <person name="Seaman C."/>
            <person name="Settipalli S."/>
            <person name="Sharpe T."/>
            <person name="Sheridan J."/>
            <person name="Sherpa N."/>
            <person name="Shi J."/>
            <person name="Smirnov S."/>
            <person name="Smith C."/>
            <person name="Sougnez C."/>
            <person name="Spencer B."/>
            <person name="Stalker J."/>
            <person name="Stange-thomann N."/>
            <person name="Stavropoulos S."/>
            <person name="Stetson K."/>
            <person name="Stone C."/>
            <person name="Stone S."/>
            <person name="Stubbs M."/>
            <person name="Talamas J."/>
            <person name="Tchuinga P."/>
            <person name="Tenzing P."/>
            <person name="Tesfaye S."/>
            <person name="Theodore J."/>
            <person name="Thoulutsang Y."/>
            <person name="Topham K."/>
            <person name="Towey S."/>
            <person name="Tsamla T."/>
            <person name="Tsomo N."/>
            <person name="Vallee D."/>
            <person name="Vassiliev H."/>
            <person name="Venkataraman V."/>
            <person name="Vinson J."/>
            <person name="Vo A."/>
            <person name="Wade C."/>
            <person name="Wang S."/>
            <person name="Wangchuk T."/>
            <person name="Wangdi T."/>
            <person name="Whittaker C."/>
            <person name="Wilkinson J."/>
            <person name="Wu Y."/>
            <person name="Wyman D."/>
            <person name="Yadav S."/>
            <person name="Yang S."/>
            <person name="Yang X."/>
            <person name="Yeager S."/>
            <person name="Yee E."/>
            <person name="Young G."/>
            <person name="Zainoun J."/>
            <person name="Zembeck L."/>
            <person name="Zimmer A."/>
            <person name="Zody M."/>
            <person name="Lander E."/>
        </authorList>
    </citation>
    <scope>NUCLEOTIDE SEQUENCE [LARGE SCALE GENOMIC DNA]</scope>
</reference>
<comment type="subcellular location">
    <subcellularLocation>
        <location evidence="1">Secreted</location>
        <location evidence="1">Extracellular space</location>
        <location evidence="1">Extracellular matrix</location>
    </subcellularLocation>
</comment>
<reference evidence="9" key="3">
    <citation type="submission" date="2025-09" db="UniProtKB">
        <authorList>
            <consortium name="Ensembl"/>
        </authorList>
    </citation>
    <scope>IDENTIFICATION</scope>
</reference>
<dbReference type="InterPro" id="IPR038678">
    <property type="entry name" value="Spondin_N_sf"/>
</dbReference>
<dbReference type="InterPro" id="IPR051418">
    <property type="entry name" value="Spondin/Thrombospondin_T1"/>
</dbReference>
<protein>
    <recommendedName>
        <fullName evidence="2">Spondin-1</fullName>
    </recommendedName>
    <alternativeName>
        <fullName evidence="6">F-spondin</fullName>
    </alternativeName>
</protein>
<keyword evidence="3" id="KW-0964">Secreted</keyword>
<dbReference type="InterPro" id="IPR009465">
    <property type="entry name" value="Spondin_N"/>
</dbReference>
<feature type="domain" description="Spondin" evidence="8">
    <location>
        <begin position="53"/>
        <end position="245"/>
    </location>
</feature>
<dbReference type="PANTHER" id="PTHR11311">
    <property type="entry name" value="SPONDIN"/>
    <property type="match status" value="1"/>
</dbReference>
<evidence type="ECO:0000256" key="1">
    <source>
        <dbReference type="ARBA" id="ARBA00004498"/>
    </source>
</evidence>
<evidence type="ECO:0000256" key="3">
    <source>
        <dbReference type="ARBA" id="ARBA00022530"/>
    </source>
</evidence>
<dbReference type="GO" id="GO:0031012">
    <property type="term" value="C:extracellular matrix"/>
    <property type="evidence" value="ECO:0007669"/>
    <property type="project" value="TreeGrafter"/>
</dbReference>
<keyword evidence="3" id="KW-0272">Extracellular matrix</keyword>
<organism evidence="9 10">
    <name type="scientific">Ciona savignyi</name>
    <name type="common">Pacific transparent sea squirt</name>
    <dbReference type="NCBI Taxonomy" id="51511"/>
    <lineage>
        <taxon>Eukaryota</taxon>
        <taxon>Metazoa</taxon>
        <taxon>Chordata</taxon>
        <taxon>Tunicata</taxon>
        <taxon>Ascidiacea</taxon>
        <taxon>Phlebobranchia</taxon>
        <taxon>Cionidae</taxon>
        <taxon>Ciona</taxon>
    </lineage>
</organism>
<reference evidence="9" key="2">
    <citation type="submission" date="2025-08" db="UniProtKB">
        <authorList>
            <consortium name="Ensembl"/>
        </authorList>
    </citation>
    <scope>IDENTIFICATION</scope>
</reference>
<evidence type="ECO:0000256" key="4">
    <source>
        <dbReference type="ARBA" id="ARBA00022737"/>
    </source>
</evidence>
<dbReference type="SUPFAM" id="SSF82895">
    <property type="entry name" value="TSP-1 type 1 repeat"/>
    <property type="match status" value="4"/>
</dbReference>
<evidence type="ECO:0000259" key="7">
    <source>
        <dbReference type="PROSITE" id="PS51019"/>
    </source>
</evidence>
<dbReference type="GeneTree" id="ENSGT00940000154910"/>
<evidence type="ECO:0000313" key="9">
    <source>
        <dbReference type="Ensembl" id="ENSCSAVP00000011108.1"/>
    </source>
</evidence>
<dbReference type="Gene3D" id="2.60.40.2130">
    <property type="entry name" value="F-spondin domain"/>
    <property type="match status" value="1"/>
</dbReference>
<dbReference type="Pfam" id="PF00090">
    <property type="entry name" value="TSP_1"/>
    <property type="match status" value="3"/>
</dbReference>
<dbReference type="InterPro" id="IPR042307">
    <property type="entry name" value="Reeler_sf"/>
</dbReference>
<accession>H2Z0J6</accession>
<sequence>RNRVMVRWTAPVSGFGCVKISATVVQKGRIWFKQQGRLSLNICERVEVVQPNRTQECCACGNSTYRMTFYGLWSPSTHPKDYPTYSTHWSNVIGASHSSEYSIWDYGKFSSPAVQKVAEWGWPNDVETEVTSQGDHVMSVIKTPAQWPAYQPRNLNPPSDTFQVDRSRHLVSLLSMLGPSPDWNVGITKESMCTADCGWVGTRVYNLTPWDAGTDSGVSYLSPNSPTNPRQRIRALTTLDDPESPFYKQGGGAIEPVAKIVVTRTGLSDGQCGESEAVLEQYDAAETSQSTSNKVALCLYSEWGGWSHCGVTCGWGIKTRNREMTMQKSSVACTATMQKEICKGMGDCTGWSDWSVCPVTCGEGQTFRKRMLRSGSHSCDGFQMENSKCMTSMSCTDDDQSECRYSNWSEWMPCSESCGTGATLRKKFLLGFQMEQNRCMVPCEVTNEQTCMYFEWMAWQPCTGVPCTSPCESKSLVLQHFISDSTALPFNHCSLCFSCFEYTPQNCVVKSWGQWSRCNSPGRSSRQLRVRKIKTRAKFGGAKCPRTFERRRC</sequence>